<sequence>MSKTIEMEFSFDAPPEKVWRAVSIAQYRERWLPGTDLAQDEPVALEEGSAVSYRMRDSAPPHEESVVTFQIAADGSGGTRLEIIQRLVVEVPAAANANGETMMLAA</sequence>
<name>A0ABZ2IB80_9HYPH</name>
<dbReference type="InterPro" id="IPR023393">
    <property type="entry name" value="START-like_dom_sf"/>
</dbReference>
<dbReference type="EMBL" id="CP146275">
    <property type="protein sequence ID" value="WWT34342.1"/>
    <property type="molecule type" value="Genomic_DNA"/>
</dbReference>
<accession>A0ABZ2IB80</accession>
<keyword evidence="2" id="KW-1185">Reference proteome</keyword>
<evidence type="ECO:0000313" key="1">
    <source>
        <dbReference type="EMBL" id="WWT34342.1"/>
    </source>
</evidence>
<organism evidence="1 2">
    <name type="scientific">Pelagibacterium nitratireducens</name>
    <dbReference type="NCBI Taxonomy" id="1046114"/>
    <lineage>
        <taxon>Bacteria</taxon>
        <taxon>Pseudomonadati</taxon>
        <taxon>Pseudomonadota</taxon>
        <taxon>Alphaproteobacteria</taxon>
        <taxon>Hyphomicrobiales</taxon>
        <taxon>Devosiaceae</taxon>
        <taxon>Pelagibacterium</taxon>
    </lineage>
</organism>
<protein>
    <submittedName>
        <fullName evidence="1">SRPBCC domain-containing protein</fullName>
    </submittedName>
</protein>
<dbReference type="SUPFAM" id="SSF55961">
    <property type="entry name" value="Bet v1-like"/>
    <property type="match status" value="1"/>
</dbReference>
<dbReference type="RefSeq" id="WP_338610203.1">
    <property type="nucleotide sequence ID" value="NZ_CP146275.1"/>
</dbReference>
<evidence type="ECO:0000313" key="2">
    <source>
        <dbReference type="Proteomes" id="UP001369958"/>
    </source>
</evidence>
<gene>
    <name evidence="1" type="ORF">V6617_07710</name>
</gene>
<dbReference type="Gene3D" id="3.30.530.20">
    <property type="match status" value="1"/>
</dbReference>
<reference evidence="1 2" key="1">
    <citation type="submission" date="2024-02" db="EMBL/GenBank/DDBJ databases">
        <title>Complete genome sequence of Pelagibacterium nitratireducens ZH15.</title>
        <authorList>
            <person name="Zhao L.H."/>
        </authorList>
    </citation>
    <scope>NUCLEOTIDE SEQUENCE [LARGE SCALE GENOMIC DNA]</scope>
    <source>
        <strain evidence="1 2">ZH15</strain>
    </source>
</reference>
<proteinExistence type="predicted"/>
<dbReference type="Proteomes" id="UP001369958">
    <property type="component" value="Chromosome"/>
</dbReference>
<dbReference type="CDD" id="cd07814">
    <property type="entry name" value="SRPBCC_CalC_Aha1-like"/>
    <property type="match status" value="1"/>
</dbReference>